<dbReference type="InterPro" id="IPR052236">
    <property type="entry name" value="Small_GTPase_RasD"/>
</dbReference>
<gene>
    <name evidence="10" type="ORF">LSH36_127g14029</name>
</gene>
<dbReference type="Pfam" id="PF00071">
    <property type="entry name" value="Ras"/>
    <property type="match status" value="1"/>
</dbReference>
<organism evidence="10 11">
    <name type="scientific">Paralvinella palmiformis</name>
    <dbReference type="NCBI Taxonomy" id="53620"/>
    <lineage>
        <taxon>Eukaryota</taxon>
        <taxon>Metazoa</taxon>
        <taxon>Spiralia</taxon>
        <taxon>Lophotrochozoa</taxon>
        <taxon>Annelida</taxon>
        <taxon>Polychaeta</taxon>
        <taxon>Sedentaria</taxon>
        <taxon>Canalipalpata</taxon>
        <taxon>Terebellida</taxon>
        <taxon>Terebelliformia</taxon>
        <taxon>Alvinellidae</taxon>
        <taxon>Paralvinella</taxon>
    </lineage>
</organism>
<dbReference type="SMART" id="SM00173">
    <property type="entry name" value="RAS"/>
    <property type="match status" value="1"/>
</dbReference>
<dbReference type="PROSITE" id="PS51420">
    <property type="entry name" value="RHO"/>
    <property type="match status" value="1"/>
</dbReference>
<dbReference type="InterPro" id="IPR001806">
    <property type="entry name" value="Small_GTPase"/>
</dbReference>
<evidence type="ECO:0000256" key="8">
    <source>
        <dbReference type="ARBA" id="ARBA00023289"/>
    </source>
</evidence>
<accession>A0AAD9JXD3</accession>
<dbReference type="InterPro" id="IPR027417">
    <property type="entry name" value="P-loop_NTPase"/>
</dbReference>
<dbReference type="GO" id="GO:0003924">
    <property type="term" value="F:GTPase activity"/>
    <property type="evidence" value="ECO:0007669"/>
    <property type="project" value="InterPro"/>
</dbReference>
<dbReference type="FunFam" id="3.40.50.300:FF:000475">
    <property type="entry name" value="GTP-binding protein Rhes"/>
    <property type="match status" value="1"/>
</dbReference>
<keyword evidence="5" id="KW-0342">GTP-binding</keyword>
<dbReference type="SUPFAM" id="SSF52540">
    <property type="entry name" value="P-loop containing nucleoside triphosphate hydrolases"/>
    <property type="match status" value="1"/>
</dbReference>
<evidence type="ECO:0000256" key="6">
    <source>
        <dbReference type="ARBA" id="ARBA00023136"/>
    </source>
</evidence>
<comment type="subcellular location">
    <subcellularLocation>
        <location evidence="1">Cell membrane</location>
        <topology evidence="1">Lipid-anchor</topology>
    </subcellularLocation>
</comment>
<evidence type="ECO:0000256" key="1">
    <source>
        <dbReference type="ARBA" id="ARBA00004193"/>
    </source>
</evidence>
<dbReference type="Proteomes" id="UP001208570">
    <property type="component" value="Unassembled WGS sequence"/>
</dbReference>
<dbReference type="PROSITE" id="PS51421">
    <property type="entry name" value="RAS"/>
    <property type="match status" value="1"/>
</dbReference>
<evidence type="ECO:0008006" key="12">
    <source>
        <dbReference type="Google" id="ProtNLM"/>
    </source>
</evidence>
<dbReference type="SMART" id="SM00175">
    <property type="entry name" value="RAB"/>
    <property type="match status" value="1"/>
</dbReference>
<reference evidence="10" key="1">
    <citation type="journal article" date="2023" name="Mol. Biol. Evol.">
        <title>Third-Generation Sequencing Reveals the Adaptive Role of the Epigenome in Three Deep-Sea Polychaetes.</title>
        <authorList>
            <person name="Perez M."/>
            <person name="Aroh O."/>
            <person name="Sun Y."/>
            <person name="Lan Y."/>
            <person name="Juniper S.K."/>
            <person name="Young C.R."/>
            <person name="Angers B."/>
            <person name="Qian P.Y."/>
        </authorList>
    </citation>
    <scope>NUCLEOTIDE SEQUENCE</scope>
    <source>
        <strain evidence="10">P08H-3</strain>
    </source>
</reference>
<dbReference type="PROSITE" id="PS51419">
    <property type="entry name" value="RAB"/>
    <property type="match status" value="1"/>
</dbReference>
<dbReference type="Gene3D" id="3.40.50.300">
    <property type="entry name" value="P-loop containing nucleotide triphosphate hydrolases"/>
    <property type="match status" value="1"/>
</dbReference>
<evidence type="ECO:0000313" key="10">
    <source>
        <dbReference type="EMBL" id="KAK2160784.1"/>
    </source>
</evidence>
<keyword evidence="8" id="KW-0636">Prenylation</keyword>
<keyword evidence="7" id="KW-0449">Lipoprotein</keyword>
<evidence type="ECO:0000256" key="5">
    <source>
        <dbReference type="ARBA" id="ARBA00023134"/>
    </source>
</evidence>
<dbReference type="GO" id="GO:0007165">
    <property type="term" value="P:signal transduction"/>
    <property type="evidence" value="ECO:0007669"/>
    <property type="project" value="TreeGrafter"/>
</dbReference>
<dbReference type="EMBL" id="JAODUP010000127">
    <property type="protein sequence ID" value="KAK2160784.1"/>
    <property type="molecule type" value="Genomic_DNA"/>
</dbReference>
<evidence type="ECO:0000256" key="3">
    <source>
        <dbReference type="ARBA" id="ARBA00022481"/>
    </source>
</evidence>
<evidence type="ECO:0000256" key="2">
    <source>
        <dbReference type="ARBA" id="ARBA00022475"/>
    </source>
</evidence>
<dbReference type="PRINTS" id="PR00449">
    <property type="entry name" value="RASTRNSFRMNG"/>
</dbReference>
<proteinExistence type="inferred from homology"/>
<comment type="similarity">
    <text evidence="9">Belongs to the small GTPase superfamily. RasD family.</text>
</comment>
<evidence type="ECO:0000256" key="4">
    <source>
        <dbReference type="ARBA" id="ARBA00022741"/>
    </source>
</evidence>
<keyword evidence="11" id="KW-1185">Reference proteome</keyword>
<dbReference type="PANTHER" id="PTHR46149">
    <property type="entry name" value="MIP08469P"/>
    <property type="match status" value="1"/>
</dbReference>
<evidence type="ECO:0000256" key="9">
    <source>
        <dbReference type="ARBA" id="ARBA00038061"/>
    </source>
</evidence>
<evidence type="ECO:0000313" key="11">
    <source>
        <dbReference type="Proteomes" id="UP001208570"/>
    </source>
</evidence>
<keyword evidence="3" id="KW-0488">Methylation</keyword>
<evidence type="ECO:0000256" key="7">
    <source>
        <dbReference type="ARBA" id="ARBA00023288"/>
    </source>
</evidence>
<protein>
    <recommendedName>
        <fullName evidence="12">GTP-binding protein Rhes</fullName>
    </recommendedName>
</protein>
<dbReference type="NCBIfam" id="TIGR00231">
    <property type="entry name" value="small_GTP"/>
    <property type="match status" value="1"/>
</dbReference>
<keyword evidence="4" id="KW-0547">Nucleotide-binding</keyword>
<dbReference type="GO" id="GO:0005886">
    <property type="term" value="C:plasma membrane"/>
    <property type="evidence" value="ECO:0007669"/>
    <property type="project" value="UniProtKB-SubCell"/>
</dbReference>
<name>A0AAD9JXD3_9ANNE</name>
<dbReference type="GO" id="GO:0005525">
    <property type="term" value="F:GTP binding"/>
    <property type="evidence" value="ECO:0007669"/>
    <property type="project" value="UniProtKB-KW"/>
</dbReference>
<keyword evidence="6" id="KW-0472">Membrane</keyword>
<sequence>MFQKKAVIPSVDRNNAPNQKYRRIVVMGSTGVGKTAIMSRFFNDLFDDRHMPTIEEFHQKMYQVRGDSYKLDIVDTSGNNPFPAMHRLLIQTGNMFVLVYNIDQRESFEEVKRLQEQIVQVKGQMMAGVKWTKHKNLIPIVIVGNKCDLESDREVTTAEVRTLPERYPNCACLEASAKNNINVEEIFLKLFVLAKMPTDMSPLQRHKLQSSYVMMPSPGANRRCRVTLGRHLLNLYGVVTPNIHRPTVGMDLLRLEELQSAACREFQSRQAGGKCSIQ</sequence>
<dbReference type="SMART" id="SM00174">
    <property type="entry name" value="RHO"/>
    <property type="match status" value="1"/>
</dbReference>
<comment type="caution">
    <text evidence="10">The sequence shown here is derived from an EMBL/GenBank/DDBJ whole genome shotgun (WGS) entry which is preliminary data.</text>
</comment>
<dbReference type="GO" id="GO:0031681">
    <property type="term" value="F:G-protein beta-subunit binding"/>
    <property type="evidence" value="ECO:0007669"/>
    <property type="project" value="TreeGrafter"/>
</dbReference>
<dbReference type="PANTHER" id="PTHR46149:SF3">
    <property type="entry name" value="MIP08469P"/>
    <property type="match status" value="1"/>
</dbReference>
<dbReference type="AlphaFoldDB" id="A0AAD9JXD3"/>
<keyword evidence="2" id="KW-1003">Cell membrane</keyword>
<dbReference type="InterPro" id="IPR005225">
    <property type="entry name" value="Small_GTP-bd"/>
</dbReference>